<organism evidence="2 3">
    <name type="scientific">Blastomyces silverae</name>
    <dbReference type="NCBI Taxonomy" id="2060906"/>
    <lineage>
        <taxon>Eukaryota</taxon>
        <taxon>Fungi</taxon>
        <taxon>Dikarya</taxon>
        <taxon>Ascomycota</taxon>
        <taxon>Pezizomycotina</taxon>
        <taxon>Eurotiomycetes</taxon>
        <taxon>Eurotiomycetidae</taxon>
        <taxon>Onygenales</taxon>
        <taxon>Ajellomycetaceae</taxon>
        <taxon>Blastomyces</taxon>
    </lineage>
</organism>
<dbReference type="InterPro" id="IPR008906">
    <property type="entry name" value="HATC_C_dom"/>
</dbReference>
<protein>
    <recommendedName>
        <fullName evidence="1">HAT C-terminal dimerisation domain-containing protein</fullName>
    </recommendedName>
</protein>
<dbReference type="EMBL" id="LDEV01000709">
    <property type="protein sequence ID" value="KLJ12755.1"/>
    <property type="molecule type" value="Genomic_DNA"/>
</dbReference>
<name>A0A0H1BN13_9EURO</name>
<dbReference type="AlphaFoldDB" id="A0A0H1BN13"/>
<feature type="domain" description="HAT C-terminal dimerisation" evidence="1">
    <location>
        <begin position="1"/>
        <end position="45"/>
    </location>
</feature>
<dbReference type="STRING" id="2060906.A0A0H1BN13"/>
<comment type="caution">
    <text evidence="2">The sequence shown here is derived from an EMBL/GenBank/DDBJ whole genome shotgun (WGS) entry which is preliminary data.</text>
</comment>
<dbReference type="Pfam" id="PF05699">
    <property type="entry name" value="Dimer_Tnp_hAT"/>
    <property type="match status" value="1"/>
</dbReference>
<accession>A0A0H1BN13</accession>
<keyword evidence="3" id="KW-1185">Reference proteome</keyword>
<proteinExistence type="predicted"/>
<dbReference type="GO" id="GO:0046983">
    <property type="term" value="F:protein dimerization activity"/>
    <property type="evidence" value="ECO:0007669"/>
    <property type="project" value="InterPro"/>
</dbReference>
<gene>
    <name evidence="2" type="ORF">EMPG_12250</name>
</gene>
<evidence type="ECO:0000313" key="3">
    <source>
        <dbReference type="Proteomes" id="UP000053573"/>
    </source>
</evidence>
<dbReference type="OrthoDB" id="4507940at2759"/>
<dbReference type="Proteomes" id="UP000053573">
    <property type="component" value="Unassembled WGS sequence"/>
</dbReference>
<sequence>MARDILAIPLTGVRMKRKFNSSQDICHYHQRQLQGETIKKLMIVKHGNIRQFNVSDSTISVSDTFHERVNSVKNKLAQKCFNSSQDICHYHQRQLQGETIKKLMIVKHGNIRQFNVSDSTISVSDTFHERVDSVENKLAQKCT</sequence>
<evidence type="ECO:0000259" key="1">
    <source>
        <dbReference type="Pfam" id="PF05699"/>
    </source>
</evidence>
<evidence type="ECO:0000313" key="2">
    <source>
        <dbReference type="EMBL" id="KLJ12755.1"/>
    </source>
</evidence>
<reference evidence="3" key="1">
    <citation type="journal article" date="2015" name="PLoS Genet.">
        <title>The dynamic genome and transcriptome of the human fungal pathogen Blastomyces and close relative Emmonsia.</title>
        <authorList>
            <person name="Munoz J.F."/>
            <person name="Gauthier G.M."/>
            <person name="Desjardins C.A."/>
            <person name="Gallo J.E."/>
            <person name="Holder J."/>
            <person name="Sullivan T.D."/>
            <person name="Marty A.J."/>
            <person name="Carmen J.C."/>
            <person name="Chen Z."/>
            <person name="Ding L."/>
            <person name="Gujja S."/>
            <person name="Magrini V."/>
            <person name="Misas E."/>
            <person name="Mitreva M."/>
            <person name="Priest M."/>
            <person name="Saif S."/>
            <person name="Whiston E.A."/>
            <person name="Young S."/>
            <person name="Zeng Q."/>
            <person name="Goldman W.E."/>
            <person name="Mardis E.R."/>
            <person name="Taylor J.W."/>
            <person name="McEwen J.G."/>
            <person name="Clay O.K."/>
            <person name="Klein B.S."/>
            <person name="Cuomo C.A."/>
        </authorList>
    </citation>
    <scope>NUCLEOTIDE SEQUENCE [LARGE SCALE GENOMIC DNA]</scope>
    <source>
        <strain evidence="3">UAMH 139</strain>
    </source>
</reference>